<evidence type="ECO:0000313" key="1">
    <source>
        <dbReference type="EMBL" id="KAK6274313.1"/>
    </source>
</evidence>
<organism evidence="1 2">
    <name type="scientific">Coregonus suidteri</name>
    <dbReference type="NCBI Taxonomy" id="861788"/>
    <lineage>
        <taxon>Eukaryota</taxon>
        <taxon>Metazoa</taxon>
        <taxon>Chordata</taxon>
        <taxon>Craniata</taxon>
        <taxon>Vertebrata</taxon>
        <taxon>Euteleostomi</taxon>
        <taxon>Actinopterygii</taxon>
        <taxon>Neopterygii</taxon>
        <taxon>Teleostei</taxon>
        <taxon>Protacanthopterygii</taxon>
        <taxon>Salmoniformes</taxon>
        <taxon>Salmonidae</taxon>
        <taxon>Coregoninae</taxon>
        <taxon>Coregonus</taxon>
    </lineage>
</organism>
<dbReference type="AlphaFoldDB" id="A0AAN8KES6"/>
<reference evidence="1 2" key="1">
    <citation type="submission" date="2021-04" db="EMBL/GenBank/DDBJ databases">
        <authorList>
            <person name="De Guttry C."/>
            <person name="Zahm M."/>
            <person name="Klopp C."/>
            <person name="Cabau C."/>
            <person name="Louis A."/>
            <person name="Berthelot C."/>
            <person name="Parey E."/>
            <person name="Roest Crollius H."/>
            <person name="Montfort J."/>
            <person name="Robinson-Rechavi M."/>
            <person name="Bucao C."/>
            <person name="Bouchez O."/>
            <person name="Gislard M."/>
            <person name="Lluch J."/>
            <person name="Milhes M."/>
            <person name="Lampietro C."/>
            <person name="Lopez Roques C."/>
            <person name="Donnadieu C."/>
            <person name="Braasch I."/>
            <person name="Desvignes T."/>
            <person name="Postlethwait J."/>
            <person name="Bobe J."/>
            <person name="Wedekind C."/>
            <person name="Guiguen Y."/>
        </authorList>
    </citation>
    <scope>NUCLEOTIDE SEQUENCE [LARGE SCALE GENOMIC DNA]</scope>
    <source>
        <strain evidence="1">Cs_M1</strain>
        <tissue evidence="1">Blood</tissue>
    </source>
</reference>
<keyword evidence="2" id="KW-1185">Reference proteome</keyword>
<sequence>MWDCRIPYYKRQTSSPFLTSSASLWNNHKYKLGGKVVVWKEWDRFCFSLNTNTFHFCAMCQL</sequence>
<name>A0AAN8KES6_9TELE</name>
<comment type="caution">
    <text evidence="1">The sequence shown here is derived from an EMBL/GenBank/DDBJ whole genome shotgun (WGS) entry which is preliminary data.</text>
</comment>
<accession>A0AAN8KES6</accession>
<dbReference type="Proteomes" id="UP001356427">
    <property type="component" value="Unassembled WGS sequence"/>
</dbReference>
<dbReference type="EMBL" id="JAGTTL010002171">
    <property type="protein sequence ID" value="KAK6274313.1"/>
    <property type="molecule type" value="Genomic_DNA"/>
</dbReference>
<proteinExistence type="predicted"/>
<protein>
    <submittedName>
        <fullName evidence="1">Uncharacterized protein</fullName>
    </submittedName>
</protein>
<evidence type="ECO:0000313" key="2">
    <source>
        <dbReference type="Proteomes" id="UP001356427"/>
    </source>
</evidence>
<gene>
    <name evidence="1" type="ORF">J4Q44_G00392860</name>
</gene>